<accession>A0ABD0JBC7</accession>
<protein>
    <submittedName>
        <fullName evidence="4">Uncharacterized protein</fullName>
    </submittedName>
</protein>
<dbReference type="Proteomes" id="UP001519460">
    <property type="component" value="Unassembled WGS sequence"/>
</dbReference>
<keyword evidence="2" id="KW-0812">Transmembrane</keyword>
<proteinExistence type="predicted"/>
<evidence type="ECO:0000256" key="3">
    <source>
        <dbReference type="SAM" id="SignalP"/>
    </source>
</evidence>
<name>A0ABD0JBC7_9CAEN</name>
<feature type="signal peptide" evidence="3">
    <location>
        <begin position="1"/>
        <end position="19"/>
    </location>
</feature>
<reference evidence="4 5" key="1">
    <citation type="journal article" date="2023" name="Sci. Data">
        <title>Genome assembly of the Korean intertidal mud-creeper Batillaria attramentaria.</title>
        <authorList>
            <person name="Patra A.K."/>
            <person name="Ho P.T."/>
            <person name="Jun S."/>
            <person name="Lee S.J."/>
            <person name="Kim Y."/>
            <person name="Won Y.J."/>
        </authorList>
    </citation>
    <scope>NUCLEOTIDE SEQUENCE [LARGE SCALE GENOMIC DNA]</scope>
    <source>
        <strain evidence="4">Wonlab-2016</strain>
    </source>
</reference>
<feature type="compositionally biased region" description="Basic and acidic residues" evidence="1">
    <location>
        <begin position="240"/>
        <end position="261"/>
    </location>
</feature>
<keyword evidence="2" id="KW-0472">Membrane</keyword>
<feature type="compositionally biased region" description="Basic and acidic residues" evidence="1">
    <location>
        <begin position="285"/>
        <end position="307"/>
    </location>
</feature>
<evidence type="ECO:0000313" key="4">
    <source>
        <dbReference type="EMBL" id="KAK7468141.1"/>
    </source>
</evidence>
<evidence type="ECO:0000313" key="5">
    <source>
        <dbReference type="Proteomes" id="UP001519460"/>
    </source>
</evidence>
<feature type="compositionally biased region" description="Polar residues" evidence="1">
    <location>
        <begin position="103"/>
        <end position="113"/>
    </location>
</feature>
<organism evidence="4 5">
    <name type="scientific">Batillaria attramentaria</name>
    <dbReference type="NCBI Taxonomy" id="370345"/>
    <lineage>
        <taxon>Eukaryota</taxon>
        <taxon>Metazoa</taxon>
        <taxon>Spiralia</taxon>
        <taxon>Lophotrochozoa</taxon>
        <taxon>Mollusca</taxon>
        <taxon>Gastropoda</taxon>
        <taxon>Caenogastropoda</taxon>
        <taxon>Sorbeoconcha</taxon>
        <taxon>Cerithioidea</taxon>
        <taxon>Batillariidae</taxon>
        <taxon>Batillaria</taxon>
    </lineage>
</organism>
<feature type="region of interest" description="Disordered" evidence="1">
    <location>
        <begin position="103"/>
        <end position="151"/>
    </location>
</feature>
<feature type="compositionally biased region" description="Basic and acidic residues" evidence="1">
    <location>
        <begin position="187"/>
        <end position="196"/>
    </location>
</feature>
<feature type="transmembrane region" description="Helical" evidence="2">
    <location>
        <begin position="52"/>
        <end position="78"/>
    </location>
</feature>
<keyword evidence="5" id="KW-1185">Reference proteome</keyword>
<comment type="caution">
    <text evidence="4">The sequence shown here is derived from an EMBL/GenBank/DDBJ whole genome shotgun (WGS) entry which is preliminary data.</text>
</comment>
<feature type="compositionally biased region" description="Polar residues" evidence="1">
    <location>
        <begin position="132"/>
        <end position="151"/>
    </location>
</feature>
<evidence type="ECO:0000256" key="2">
    <source>
        <dbReference type="SAM" id="Phobius"/>
    </source>
</evidence>
<gene>
    <name evidence="4" type="ORF">BaRGS_00036656</name>
</gene>
<sequence length="411" mass="45593">MQIPVVSVVTAVTVLSVAALQENTTIDTKCHGASRTGTQRSMSDAHSDAETLIVGLAVANGVQAVVIIVLVTIVLVLFKSKKGAQYKTNRRMPFEIQARNVTNETFSTSTNQSYEHDDGRPDPSSGKFHCVSESSSIHSPVETTDDTAQPQLKTSIAPRVALTSEENGLSLQISRAARAGHTRQRRHDYDRLDMKMQNRSSRRYVNVDTHQLKDISTDRKRIQGLPGYVPAIPAHTSQPGKDDERTMEAQPHFRPEDEDKPPQQNGSNADYIPMHAPRTTGTSHPGKDVERTREAEPHFRPEDEDKPPQQNGSNADYTPMHGPSSADTPHPGKDVYNTLKRENRLRPPHEVVYSRLNKHIALGNPLATGKASSATRSDMDVYMEVFRDGVDKLVTRSHSAGHVYHTMDFKQ</sequence>
<feature type="region of interest" description="Disordered" evidence="1">
    <location>
        <begin position="225"/>
        <end position="336"/>
    </location>
</feature>
<dbReference type="AlphaFoldDB" id="A0ABD0JBC7"/>
<evidence type="ECO:0000256" key="1">
    <source>
        <dbReference type="SAM" id="MobiDB-lite"/>
    </source>
</evidence>
<dbReference type="EMBL" id="JACVVK020000522">
    <property type="protein sequence ID" value="KAK7468141.1"/>
    <property type="molecule type" value="Genomic_DNA"/>
</dbReference>
<feature type="region of interest" description="Disordered" evidence="1">
    <location>
        <begin position="175"/>
        <end position="201"/>
    </location>
</feature>
<keyword evidence="2" id="KW-1133">Transmembrane helix</keyword>
<feature type="chain" id="PRO_5044754217" evidence="3">
    <location>
        <begin position="20"/>
        <end position="411"/>
    </location>
</feature>
<keyword evidence="3" id="KW-0732">Signal</keyword>